<evidence type="ECO:0000313" key="10">
    <source>
        <dbReference type="EMBL" id="MTU42697.1"/>
    </source>
</evidence>
<dbReference type="InterPro" id="IPR014729">
    <property type="entry name" value="Rossmann-like_a/b/a_fold"/>
</dbReference>
<dbReference type="Gene3D" id="3.40.50.620">
    <property type="entry name" value="HUPs"/>
    <property type="match status" value="1"/>
</dbReference>
<evidence type="ECO:0000256" key="5">
    <source>
        <dbReference type="ARBA" id="ARBA00025649"/>
    </source>
</evidence>
<evidence type="ECO:0000259" key="9">
    <source>
        <dbReference type="SMART" id="SM00893"/>
    </source>
</evidence>
<dbReference type="PANTHER" id="PTHR43153:SF1">
    <property type="entry name" value="ELECTRON TRANSFER FLAVOPROTEIN SUBUNIT ALPHA, MITOCHONDRIAL"/>
    <property type="match status" value="1"/>
</dbReference>
<evidence type="ECO:0000256" key="3">
    <source>
        <dbReference type="ARBA" id="ARBA00022827"/>
    </source>
</evidence>
<comment type="cofactor">
    <cofactor evidence="8">
        <name>FAD</name>
        <dbReference type="ChEBI" id="CHEBI:57692"/>
    </cofactor>
    <text evidence="8">Binds 1 FAD per dimer.</text>
</comment>
<dbReference type="PANTHER" id="PTHR43153">
    <property type="entry name" value="ELECTRON TRANSFER FLAVOPROTEIN ALPHA"/>
    <property type="match status" value="1"/>
</dbReference>
<keyword evidence="4" id="KW-0249">Electron transport</keyword>
<reference evidence="10 11" key="1">
    <citation type="journal article" date="2019" name="Nat. Med.">
        <title>A library of human gut bacterial isolates paired with longitudinal multiomics data enables mechanistic microbiome research.</title>
        <authorList>
            <person name="Poyet M."/>
            <person name="Groussin M."/>
            <person name="Gibbons S.M."/>
            <person name="Avila-Pacheco J."/>
            <person name="Jiang X."/>
            <person name="Kearney S.M."/>
            <person name="Perrotta A.R."/>
            <person name="Berdy B."/>
            <person name="Zhao S."/>
            <person name="Lieberman T.D."/>
            <person name="Swanson P.K."/>
            <person name="Smith M."/>
            <person name="Roesemann S."/>
            <person name="Alexander J.E."/>
            <person name="Rich S.A."/>
            <person name="Livny J."/>
            <person name="Vlamakis H."/>
            <person name="Clish C."/>
            <person name="Bullock K."/>
            <person name="Deik A."/>
            <person name="Scott J."/>
            <person name="Pierce K.A."/>
            <person name="Xavier R.J."/>
            <person name="Alm E.J."/>
        </authorList>
    </citation>
    <scope>NUCLEOTIDE SEQUENCE [LARGE SCALE GENOMIC DNA]</scope>
    <source>
        <strain evidence="10 11">BIOML-A2</strain>
    </source>
</reference>
<proteinExistence type="inferred from homology"/>
<gene>
    <name evidence="10" type="ORF">GMD42_03475</name>
</gene>
<evidence type="ECO:0000256" key="8">
    <source>
        <dbReference type="PIRSR" id="PIRSR000089-1"/>
    </source>
</evidence>
<dbReference type="InterPro" id="IPR014731">
    <property type="entry name" value="ETF_asu_C"/>
</dbReference>
<keyword evidence="2" id="KW-0285">Flavoprotein</keyword>
<protein>
    <recommendedName>
        <fullName evidence="6">Electron transfer flavoprotein subunit alpha</fullName>
    </recommendedName>
    <alternativeName>
        <fullName evidence="7">Electron transfer flavoprotein large subunit</fullName>
    </alternativeName>
</protein>
<feature type="binding site" evidence="8">
    <location>
        <begin position="227"/>
        <end position="228"/>
    </location>
    <ligand>
        <name>FAD</name>
        <dbReference type="ChEBI" id="CHEBI:57692"/>
    </ligand>
</feature>
<dbReference type="SMART" id="SM00893">
    <property type="entry name" value="ETF"/>
    <property type="match status" value="1"/>
</dbReference>
<keyword evidence="3 8" id="KW-0274">FAD</keyword>
<dbReference type="GO" id="GO:0009055">
    <property type="term" value="F:electron transfer activity"/>
    <property type="evidence" value="ECO:0007669"/>
    <property type="project" value="InterPro"/>
</dbReference>
<comment type="similarity">
    <text evidence="1">Belongs to the ETF alpha-subunit/FixB family.</text>
</comment>
<evidence type="ECO:0000256" key="2">
    <source>
        <dbReference type="ARBA" id="ARBA00022630"/>
    </source>
</evidence>
<dbReference type="GO" id="GO:0033539">
    <property type="term" value="P:fatty acid beta-oxidation using acyl-CoA dehydrogenase"/>
    <property type="evidence" value="ECO:0007669"/>
    <property type="project" value="TreeGrafter"/>
</dbReference>
<dbReference type="InterPro" id="IPR014730">
    <property type="entry name" value="ETF_a/b_N"/>
</dbReference>
<dbReference type="GO" id="GO:0050660">
    <property type="term" value="F:flavin adenine dinucleotide binding"/>
    <property type="evidence" value="ECO:0007669"/>
    <property type="project" value="InterPro"/>
</dbReference>
<dbReference type="Gene3D" id="3.40.50.1220">
    <property type="entry name" value="TPP-binding domain"/>
    <property type="match status" value="1"/>
</dbReference>
<evidence type="ECO:0000256" key="7">
    <source>
        <dbReference type="ARBA" id="ARBA00079299"/>
    </source>
</evidence>
<dbReference type="CDD" id="cd01715">
    <property type="entry name" value="ETF_alpha"/>
    <property type="match status" value="1"/>
</dbReference>
<dbReference type="EMBL" id="WNCL01000007">
    <property type="protein sequence ID" value="MTU42697.1"/>
    <property type="molecule type" value="Genomic_DNA"/>
</dbReference>
<name>A0A6I3SAB9_9BURK</name>
<feature type="binding site" evidence="8">
    <location>
        <begin position="241"/>
        <end position="245"/>
    </location>
    <ligand>
        <name>FAD</name>
        <dbReference type="ChEBI" id="CHEBI:57692"/>
    </ligand>
</feature>
<dbReference type="InterPro" id="IPR029035">
    <property type="entry name" value="DHS-like_NAD/FAD-binding_dom"/>
</dbReference>
<dbReference type="InterPro" id="IPR033947">
    <property type="entry name" value="ETF_alpha_N"/>
</dbReference>
<feature type="domain" description="Electron transfer flavoprotein alpha/beta-subunit N-terminal" evidence="9">
    <location>
        <begin position="3"/>
        <end position="185"/>
    </location>
</feature>
<keyword evidence="4" id="KW-0813">Transport</keyword>
<dbReference type="SUPFAM" id="SSF52467">
    <property type="entry name" value="DHS-like NAD/FAD-binding domain"/>
    <property type="match status" value="1"/>
</dbReference>
<dbReference type="SUPFAM" id="SSF52402">
    <property type="entry name" value="Adenine nucleotide alpha hydrolases-like"/>
    <property type="match status" value="1"/>
</dbReference>
<dbReference type="PIRSF" id="PIRSF000089">
    <property type="entry name" value="Electra_flavoP_a"/>
    <property type="match status" value="1"/>
</dbReference>
<evidence type="ECO:0000313" key="11">
    <source>
        <dbReference type="Proteomes" id="UP000462362"/>
    </source>
</evidence>
<dbReference type="FunFam" id="3.40.50.1220:FF:000001">
    <property type="entry name" value="Electron transfer flavoprotein, alpha subunit"/>
    <property type="match status" value="1"/>
</dbReference>
<dbReference type="InterPro" id="IPR001308">
    <property type="entry name" value="ETF_a/FixB"/>
</dbReference>
<organism evidence="10 11">
    <name type="scientific">Parasutterella excrementihominis</name>
    <dbReference type="NCBI Taxonomy" id="487175"/>
    <lineage>
        <taxon>Bacteria</taxon>
        <taxon>Pseudomonadati</taxon>
        <taxon>Pseudomonadota</taxon>
        <taxon>Betaproteobacteria</taxon>
        <taxon>Burkholderiales</taxon>
        <taxon>Sutterellaceae</taxon>
        <taxon>Parasutterella</taxon>
    </lineage>
</organism>
<dbReference type="AlphaFoldDB" id="A0A6I3SAB9"/>
<dbReference type="Pfam" id="PF01012">
    <property type="entry name" value="ETF"/>
    <property type="match status" value="1"/>
</dbReference>
<comment type="function">
    <text evidence="5">The electron transfer flavoprotein serves as a specific electron acceptor for other dehydrogenases. It transfers the electrons to the main respiratory chain via ETF-ubiquinone oxidoreductase (ETF dehydrogenase).</text>
</comment>
<sequence length="309" mass="32502">MAVLVIAEHNHAALNPAVYSLVTAAQKIGGDIDIMIAAQEGGKLAEEAAKINGIRRVLLSEAPYFAEELPENLAASVLEVAKEYDYFLFVANPAGKAAAPRVAAVLDVAQISEITEVVDAKTFKRPIYAGSVIETVRALDPKVVLTVRATAFDAAPTGEGKAELERVVPASPVIKVTFVRSEQVKSDRPDLQNAKIVLAGGRGLVDEAEFAEMGKLADKLGAAVGTTRAVVDAGIAPNDWQIGQTGKIIAPDLYIGFGISGAIQHIAGIKDAKVIVAVNKDPEAPIFDVADYGLVGDAMTVIRELEAKL</sequence>
<dbReference type="Pfam" id="PF00766">
    <property type="entry name" value="ETF_alpha"/>
    <property type="match status" value="1"/>
</dbReference>
<dbReference type="GeneID" id="43349502"/>
<feature type="binding site" evidence="8">
    <location>
        <position position="202"/>
    </location>
    <ligand>
        <name>FAD</name>
        <dbReference type="ChEBI" id="CHEBI:57692"/>
    </ligand>
</feature>
<evidence type="ECO:0000256" key="4">
    <source>
        <dbReference type="ARBA" id="ARBA00022982"/>
    </source>
</evidence>
<feature type="binding site" evidence="8">
    <location>
        <begin position="258"/>
        <end position="265"/>
    </location>
    <ligand>
        <name>FAD</name>
        <dbReference type="ChEBI" id="CHEBI:57692"/>
    </ligand>
</feature>
<comment type="caution">
    <text evidence="10">The sequence shown here is derived from an EMBL/GenBank/DDBJ whole genome shotgun (WGS) entry which is preliminary data.</text>
</comment>
<dbReference type="RefSeq" id="WP_008864761.1">
    <property type="nucleotide sequence ID" value="NZ_CATWOM010000004.1"/>
</dbReference>
<evidence type="ECO:0000256" key="1">
    <source>
        <dbReference type="ARBA" id="ARBA00005817"/>
    </source>
</evidence>
<evidence type="ECO:0000256" key="6">
    <source>
        <dbReference type="ARBA" id="ARBA00068674"/>
    </source>
</evidence>
<accession>A0A6I3SAB9</accession>
<dbReference type="Proteomes" id="UP000462362">
    <property type="component" value="Unassembled WGS sequence"/>
</dbReference>
<feature type="binding site" evidence="8">
    <location>
        <position position="279"/>
    </location>
    <ligand>
        <name>FAD</name>
        <dbReference type="ChEBI" id="CHEBI:57692"/>
    </ligand>
</feature>